<protein>
    <submittedName>
        <fullName evidence="1">HK97 gp10 family phage protein</fullName>
    </submittedName>
</protein>
<accession>A0ABX1NGK7</accession>
<sequence length="149" mass="16315">MMPTDAIDRMIDALATDVEEAVRPAAQAAAQVLYEAVHRNVAAIGKVSGNLARSIYQAYSKDNSGEGRATYHISWNAAKAPHGHLVEYGHLQKFATYLGKDGKWHTDKNHPLPVPRQVAARPFVRPAQAHFPQAEAAAIDELLRRIGVL</sequence>
<dbReference type="InterPro" id="IPR010064">
    <property type="entry name" value="HK97-gp10_tail"/>
</dbReference>
<proteinExistence type="predicted"/>
<evidence type="ECO:0000313" key="2">
    <source>
        <dbReference type="Proteomes" id="UP000634522"/>
    </source>
</evidence>
<organism evidence="1 2">
    <name type="scientific">Aromatoleum toluolicum</name>
    <dbReference type="NCBI Taxonomy" id="90060"/>
    <lineage>
        <taxon>Bacteria</taxon>
        <taxon>Pseudomonadati</taxon>
        <taxon>Pseudomonadota</taxon>
        <taxon>Betaproteobacteria</taxon>
        <taxon>Rhodocyclales</taxon>
        <taxon>Rhodocyclaceae</taxon>
        <taxon>Aromatoleum</taxon>
    </lineage>
</organism>
<dbReference type="Pfam" id="PF04883">
    <property type="entry name" value="HK97-gp10_like"/>
    <property type="match status" value="1"/>
</dbReference>
<gene>
    <name evidence="1" type="ORF">GPA27_13440</name>
</gene>
<evidence type="ECO:0000313" key="1">
    <source>
        <dbReference type="EMBL" id="NMF98389.1"/>
    </source>
</evidence>
<keyword evidence="2" id="KW-1185">Reference proteome</keyword>
<comment type="caution">
    <text evidence="1">The sequence shown here is derived from an EMBL/GenBank/DDBJ whole genome shotgun (WGS) entry which is preliminary data.</text>
</comment>
<dbReference type="EMBL" id="WTVS01000026">
    <property type="protein sequence ID" value="NMF98389.1"/>
    <property type="molecule type" value="Genomic_DNA"/>
</dbReference>
<dbReference type="Proteomes" id="UP000634522">
    <property type="component" value="Unassembled WGS sequence"/>
</dbReference>
<name>A0ABX1NGK7_9RHOO</name>
<reference evidence="1 2" key="1">
    <citation type="submission" date="2019-12" db="EMBL/GenBank/DDBJ databases">
        <title>Comparative genomics gives insights into the taxonomy of the Azoarcus-Aromatoleum group and reveals separate origins of nif in the plant-associated Azoarcus and non-plant-associated Aromatoleum sub-groups.</title>
        <authorList>
            <person name="Lafos M."/>
            <person name="Maluk M."/>
            <person name="Batista M."/>
            <person name="Junghare M."/>
            <person name="Carmona M."/>
            <person name="Faoro H."/>
            <person name="Cruz L.M."/>
            <person name="Battistoni F."/>
            <person name="De Souza E."/>
            <person name="Pedrosa F."/>
            <person name="Chen W.-M."/>
            <person name="Poole P.S."/>
            <person name="Dixon R.A."/>
            <person name="James E.K."/>
        </authorList>
    </citation>
    <scope>NUCLEOTIDE SEQUENCE [LARGE SCALE GENOMIC DNA]</scope>
    <source>
        <strain evidence="1 2">T</strain>
    </source>
</reference>